<name>A0A9P0VZN3_9ASCO</name>
<comment type="similarity">
    <text evidence="3 10">Belongs to the midasin family.</text>
</comment>
<feature type="coiled-coil region" evidence="11">
    <location>
        <begin position="1484"/>
        <end position="1511"/>
    </location>
</feature>
<keyword evidence="6 10" id="KW-0547">Nucleotide-binding</keyword>
<keyword evidence="7 10" id="KW-0067">ATP-binding</keyword>
<feature type="compositionally biased region" description="Acidic residues" evidence="12">
    <location>
        <begin position="4590"/>
        <end position="4599"/>
    </location>
</feature>
<comment type="function">
    <text evidence="10">Nuclear chaperone required for maturation and nuclear export of pre-60S ribosome subunits.</text>
</comment>
<feature type="compositionally biased region" description="Basic and acidic residues" evidence="12">
    <location>
        <begin position="4688"/>
        <end position="4703"/>
    </location>
</feature>
<feature type="domain" description="VWFA" evidence="13">
    <location>
        <begin position="4866"/>
        <end position="5063"/>
    </location>
</feature>
<dbReference type="GO" id="GO:0030687">
    <property type="term" value="C:preribosome, large subunit precursor"/>
    <property type="evidence" value="ECO:0007669"/>
    <property type="project" value="TreeGrafter"/>
</dbReference>
<evidence type="ECO:0000256" key="8">
    <source>
        <dbReference type="ARBA" id="ARBA00023186"/>
    </source>
</evidence>
<protein>
    <recommendedName>
        <fullName evidence="4 10">Midasin</fullName>
    </recommendedName>
</protein>
<feature type="region of interest" description="Disordered" evidence="12">
    <location>
        <begin position="4190"/>
        <end position="4747"/>
    </location>
</feature>
<feature type="compositionally biased region" description="Acidic residues" evidence="12">
    <location>
        <begin position="4704"/>
        <end position="4718"/>
    </location>
</feature>
<sequence length="5074" mass="574376">MKDNILVNSHKAEHLLKVFKKFQNGGDIALELFQDVEHVQLVSDSLCFTKGRTISENLDTISAAALNSKDTLAALLAYRNINLEIISRWITQLDRGVGSINTVMCALARAYGPIPESSSLVEYFLSQNENHLTQQLENITTENTNHTCILNSQNLLLAFFRLLSIDRHRFNRYVNPDVLYKILEQSSNAIVKYLSIEILCMFLDASESSRQQMFSIHIKTSEDEEDDILEGNYDESSIINYKFLALIEAKRLSNFAKLDSIAANFPFKSNFNFVIEPSDLSPLVVSICRILVPRLLDNSNIKENNENDNINSTNNSNQSPDFVPTDNAVGVLGQLASNIQKNQPTMLYGKAGAGKTFLINELAKRMSYERSIVKIHLGEQTDAKLLLGTYASGEKPGTFQWRSGVLTTAVQQGRWVIIEDIDQAPTEVLSVLLTLLEKRELTIPSRGEVIKAKNGFQLISTIRSDENRLPDLIGLRLWSLVNVSSPSELDLKNILLSRFPILGRLLPKIIGCFNEVVKIYNTSAFITLNKGSHPRVISFRDLMKLCSRCNSMLENEGITSTDGLLSQHIYDQLFAETVDCFGSAITEHSALAPLVNAIGEKLEIPSSRINLYMTKHVPQFINNDSLLKVGRATLRKSSSDKILLGKSSSSSTFARTNHSLRLMEQIGVSIHMVEPVLLVGETGTGKTTVVQQVAKMMNKKLTVINVSQQTESGDLLGGYKPVNTKTIAVPLQEIFENLFIASFSKKKNEKFSQILSKCFNKSQWKNVIKLWLEAIRMAKGVLTVDEGDKEKTENKQEQSQKKRKLQPFEKTVLLEKWVEFENRVKDFEIQSTTLDSSSFVFSFVEGSLVKAVRNGEWLLLDEINLASSDTLESIADLLAESIGQRSVLLTERGDVESIVAHPDFRIFGCMNPSTDVGKRDLPLSIRSRFSEVYVHSPDKDIQDLLSIIDQYIGRFTVADEWVGNDIAELYLSAKKLSEENKIVDGANQRPHFSIRTLTRTLIYVCDIVGIYGLRRSLYEAFCMSYLTLLDAKSEAILHEQIFKYMLGRLKNVKSVLNQSPPSPGPSFVQFKHYWMKRGPGEIIPQPHYIITPFVEKNMLNLVRATAGRRFPVLVQGPTSAGKTSMIQYLANITGHKFVRINNHEHTDLQEYLGTYMSDSSGKLVFKEGILVEALRQGHWIVLDELNLAPTDVLEALNRLLDDNRELFIPETQEIIRPHPDFMLFATQNPPGLYGGRKMLSRAFRNRFLELHFDDIPQDELEIILRERCQIAPSYGKKIVEVYRQLSIQRQSTRLFEQKNSFATLRDLFRWAMREAVGYEELAANGFMLLAERVRKFEEKEVVKRTIEKVMKVKLDMDSFYEKLEIEAALPEIIEKNKNDANSIVWTKAMRRLAVLVFTSMKYKEPLLLVGETGCGKTTVCQIIAEFLGRNLVTVNAHQNTETGDILGAQRPVRHRFETQSLLWNNLMSLMKKMEVEVSLEDSKLDDLLKIYDSLKGRIQEEQKENATLFDQLIYDIEEGRRNSSILFDWNDGPLVKAMKNGDFFLLDEISLADDSVLERLNSVLEPERSLLLAEKGNEDSFVTASESFEFLATMNPGGDYGKKELSPALRNRFTEIWVPSMENFDDVEQIVSSKLNVKVSSQLTLALVEFSKWYGQRYGSGNASSGVISLRDILSWVQFINSVVEKNPEIDSHFALLHGAAMVFIDALGTNNTAYLAENEQRLLDEKLESVSKLSELAGRDVNLFYVADFKIDIRDDILSSGEFSIPRKVRKNSTGELQFNLEAPTTALNAMRVVRAMQVRKPILLEGSPGVGKTSLVSAIAKATGNNLVRINLSEQTDLVDLFGSDAPAEGGKTGEFVWRDAPFLRAMQRGEWVLLDEMNLASQSVLEGLNACLDHRGSAYIPELDKTFERHPDFVVFAAQNPQYQGGGRKGLPKSFVNRFSVVYVDMLKEQDLNMISQHLFPSVDKALSAKMIKYISRIEHEVSVKKSFGHNGGPWEFNLRDTLRWLDLFSTNGLATNLSPASFFNMIVCQRFRSGDDRKKAQDLYLEVFGEDSLEYRDNYYSIGESYIQAGGAIISRNEPIQHTIASHNENNASRKTLQCNFSLLETAIRCINLKLPLILTGPTNSGKTELIRYLAEVVGAKVDEFAMNSDVDSMDILGGYEQVDVRRGITKVASDVKSILVELVLLNLKIESTDPMVLRSTLKFIKFIERGVAQNTHDFAKLLHIQLEKFLSIYKNQDLENLFEESKTLQKKLKDSKNDGVTFEWFDGLLVQAVEKGHWLILDNANLCSPSVLDRLNSLLEVNGTLIINECSEADGRPRTVQPHPSFRLFLTVDPKYGELSRAMRNRGIEVYLQPLEDRMTTFDMRQLPNIQQENNISELGLPVSGYLSAQRSIERTSALIDDFIDLSTLNCEDLVNTLVGTIPVNDFELLKSWSRMALRSAEFSNTSKNLVELLVNKFGETLLNSSTKSKLLEVYEPAKLDMADGIIRSKDAYIINQRIQTLFNTYLTSLPSSITGNAEPAFFLEAIGGLSDISNLVTKLEENALGKRLGDLTYIERSAAFQLGRNIKKVPRLNIYNFIVQVRDYIANILKERLTRVNFPIFQDNDKSSYYESIVKLQLTLKCLFESSSQQDESKLRVYQDLVRQWCEESVHVDNRVILQKIVDSFGNELSLSSGFSMAVLWENLRRSYPSTSIAWKQTGELFRVATLFDEVSSEQFKDANEAVAALKNVIVSIYSDLSGNDSVKSTINPETFRKFCADLEDGIYKLKDVSNEFIIKRNNIFQNEFRLLANIVQSSDINDEKYTSVLQNLKQLGGHSTVTDCLTHRDTTLFSPYPRIFNNLWSISNGSYSSHVHGVFSNEILTSTILKSQKLSSGPGKYLEQNLDDLTTIAGEIIKSSQPILDDRVNLFSQLLSKWVFEIVNIHLNEPVILCEEGFFNIETLRFVIGHIRSTVSDDKFLSILDKFFFPALFLIANATETNIGLLGRAWVLFSCGAVQLYVPTTSYDPAITDYIVYERFKRHQDESSKLIDSWKIIRSVISGDEHIQAEKYLNSATSKSIASMKTEKPRVYRPETSIDNLFDEWSAFLTSTIDISPVEQLLEAAENMEHLEKGERLINMFQNNSSQFLLRLEQSYFVYSDLNDILKGFVYGMKLGFDLISNANSRQNSKYAEVSRTWSVDVVNVTSSFKLVDNFKAIKEFSKSFGIDSTIPEKVMMFFIRLCFAHMRSESKEEASDIQSVLQQSLQTLYYRWSLRRMKKEEDESAQGNLYKYSDPTGDLEGDFRELFPDFEEVLDSDATSNVDSIKTPDVVFEELYSKIGSIYQSSFSSSEGNKDFALEDIIEEGDKLHTLLYNYTTEFAQESTSGTLSSLLSRISITLNSFGASSSESDLDFYRGNSQSESKKSISIIKLLQVSSLKLLSQWPEHATLQNISRICDEYLSFPIDTPIARSLQKIEQVYTYIAEWEKYASSQVTLKNHFDNLTQLIVSWRKLELSTWKSLFIHEDTIVKQSLGRWWFYLFETIVIPQLADGSDEDLVAENSEIRLISALNVFISQATYGEYQHRLNLLIAFRNHVSTITDGSARVHGALSNFITFYEQFIPIIHENIAKQKKVLEKDVSEVILLASWKDVNIDALKQSARRSHNNLYKIVRKYRALLATPVSSIIEQGLTNEFKSIPKIKDIDGLPLAKSHNAKTDELVTEVKTWGERPTRLQNIQTVAKNMQVYNGLIRSDEIPSINDYAKDLVLDMERLRNETPKELKKDNKKLIATLLTQKRKLLSDTLKELRRIGLKTSLRTDIHEMQETVTKMLCNSKSFEQSHFLKGSDVFYFRILDIMPRLRASVSGGLAEGVPQSDADKGLAASENLVFSLATTRKPLVQFADSVLNLEELYSSMIKISNSVLSDGGTLVRGSMINSISLNMNKIKSCIHWLRTLIDFAIENIKSAAKLNSLVIDEEVFYSAKIKINDFSSKIADCNNSTFGATDESEMAIIQDFREFFYLHFPSALQNWKSAPNHETLSYIADTILEWTKSQKYSIYASSETSNSDPDSIKSVEDVESSLRDLSTSIILCVQKVVEQKGETISESDDNWLVLSQQKMIAYIKALHHRKITSKLNEILNIVSSVEHNEKSSKISAALVAFSMPLVSNYIELTKIILGKARNNYIELSKGTFVLSSSLYVLATKGFCSPEPPSEQKEDNNLHEGTGLGDGEGATNNSKDVEEDEDLTEDAQQPNEENKEKDDGEEEENDDAVDIEGDMAGELEDASDQDKDEDEGEGDEEELDEEIDDIDDLDPNAIDDKMWDEEAQENSKEKDSEKMPDNSKKDDDNMEANEDDKDDSKQNPQEKQPEDSQNQDDNPEEEQDDGEDGDDEKDVGEQEDDVKNEENEQLENNVPETETLDLPEDMNLDSGEEQSGDENEEDDEFDDKMDDKMDIDENGAEGDDNKKEEEEEEEEVDENLDPELDNSNIAEEEGEEDLEDDKDNNENNENDLNEEEGLSDEETLGDKQEDVEEDKEEGGNDNDAADDQDRAEGVDGANEDAADEDMDAETAVKQESGQQGDGADNKVTEDNKDLGSTGGASSNLQQDMDKNEDQDENEEARDMARESIKQLGDSLKEFHRRRQEIQESSTREEEDKDDKKGANERPDEFEHIEGENADFDTQALGAADKEQVQSIDEEKAIDDDLENQEIKKELEDDTIKKELEEDSAQMEVDNEDDEKPEKAQEDGDFDGQAKGSTGDFKKNNKNEGEEDIDLLNLGDAMEIDDSDEERIGELNDQYLDLDTPPIDITEARELWKHSELATQELASGLCEQLRLILEPTLATKLRGDYKTGKRLNMKRIIPYIASDFRKDKIWLRRTKPSKRQYQIMIAIDDSKSMSESKSTELAFHSIALVAKALTQLESGGLSIVRFGEDVKVVHPFDRPFNNQESGARIFQWFDFQQTQTDITSLCKKSLRIFENAKASTSSDLWQLQIILSDGVCEDHETVQRLVRKAREQKIMLVFVVIDGINSNESILDMSQVTYETDSATGASNLKVTKYLDTFPFEFYVIVRNINELPEMLSLILRQYFSEMAST</sequence>
<dbReference type="GO" id="GO:0000027">
    <property type="term" value="P:ribosomal large subunit assembly"/>
    <property type="evidence" value="ECO:0007669"/>
    <property type="project" value="InterPro"/>
</dbReference>
<evidence type="ECO:0000256" key="3">
    <source>
        <dbReference type="ARBA" id="ARBA00007188"/>
    </source>
</evidence>
<evidence type="ECO:0000256" key="11">
    <source>
        <dbReference type="SAM" id="Coils"/>
    </source>
</evidence>
<dbReference type="Pfam" id="PF00092">
    <property type="entry name" value="VWA"/>
    <property type="match status" value="1"/>
</dbReference>
<dbReference type="FunFam" id="3.40.50.300:FF:001368">
    <property type="entry name" value="Midasin"/>
    <property type="match status" value="1"/>
</dbReference>
<dbReference type="GO" id="GO:0000055">
    <property type="term" value="P:ribosomal large subunit export from nucleus"/>
    <property type="evidence" value="ECO:0007669"/>
    <property type="project" value="TreeGrafter"/>
</dbReference>
<dbReference type="FunFam" id="3.40.50.300:FF:001053">
    <property type="entry name" value="Midasin"/>
    <property type="match status" value="1"/>
</dbReference>
<keyword evidence="8 10" id="KW-0143">Chaperone</keyword>
<dbReference type="Pfam" id="PF17867">
    <property type="entry name" value="AAA_lid_7"/>
    <property type="match status" value="3"/>
</dbReference>
<dbReference type="FunFam" id="3.40.50.300:FF:000582">
    <property type="entry name" value="Midasin"/>
    <property type="match status" value="1"/>
</dbReference>
<feature type="compositionally biased region" description="Acidic residues" evidence="12">
    <location>
        <begin position="4449"/>
        <end position="4526"/>
    </location>
</feature>
<evidence type="ECO:0000256" key="1">
    <source>
        <dbReference type="ARBA" id="ARBA00004604"/>
    </source>
</evidence>
<keyword evidence="9 10" id="KW-0539">Nucleus</keyword>
<dbReference type="FunFam" id="3.40.50.300:FF:000142">
    <property type="entry name" value="Midasin"/>
    <property type="match status" value="1"/>
</dbReference>
<dbReference type="PROSITE" id="PS50234">
    <property type="entry name" value="VWFA"/>
    <property type="match status" value="1"/>
</dbReference>
<dbReference type="InterPro" id="IPR003593">
    <property type="entry name" value="AAA+_ATPase"/>
</dbReference>
<dbReference type="InterPro" id="IPR041190">
    <property type="entry name" value="Midasin_AAA_lid_5"/>
</dbReference>
<dbReference type="Pfam" id="PF07728">
    <property type="entry name" value="AAA_5"/>
    <property type="match status" value="8"/>
</dbReference>
<dbReference type="Gene3D" id="3.40.50.410">
    <property type="entry name" value="von Willebrand factor, type A domain"/>
    <property type="match status" value="1"/>
</dbReference>
<reference evidence="14" key="1">
    <citation type="submission" date="2022-03" db="EMBL/GenBank/DDBJ databases">
        <authorList>
            <person name="Legras J.-L."/>
            <person name="Devillers H."/>
            <person name="Grondin C."/>
        </authorList>
    </citation>
    <scope>NUCLEOTIDE SEQUENCE</scope>
    <source>
        <strain evidence="14">CLIB 1423</strain>
    </source>
</reference>
<feature type="compositionally biased region" description="Acidic residues" evidence="12">
    <location>
        <begin position="4537"/>
        <end position="4548"/>
    </location>
</feature>
<evidence type="ECO:0000256" key="2">
    <source>
        <dbReference type="ARBA" id="ARBA00004642"/>
    </source>
</evidence>
<feature type="compositionally biased region" description="Basic and acidic residues" evidence="12">
    <location>
        <begin position="4563"/>
        <end position="4573"/>
    </location>
</feature>
<evidence type="ECO:0000256" key="9">
    <source>
        <dbReference type="ARBA" id="ARBA00023242"/>
    </source>
</evidence>
<dbReference type="EMBL" id="CAKXYY010000014">
    <property type="protein sequence ID" value="CAH2354117.1"/>
    <property type="molecule type" value="Genomic_DNA"/>
</dbReference>
<dbReference type="FunFam" id="3.40.50.300:FF:000712">
    <property type="entry name" value="Midasin"/>
    <property type="match status" value="1"/>
</dbReference>
<feature type="compositionally biased region" description="Acidic residues" evidence="12">
    <location>
        <begin position="4353"/>
        <end position="4389"/>
    </location>
</feature>
<keyword evidence="15" id="KW-1185">Reference proteome</keyword>
<comment type="caution">
    <text evidence="14">The sequence shown here is derived from an EMBL/GenBank/DDBJ whole genome shotgun (WGS) entry which is preliminary data.</text>
</comment>
<evidence type="ECO:0000256" key="12">
    <source>
        <dbReference type="SAM" id="MobiDB-lite"/>
    </source>
</evidence>
<evidence type="ECO:0000256" key="5">
    <source>
        <dbReference type="ARBA" id="ARBA00022553"/>
    </source>
</evidence>
<dbReference type="PIRSF" id="PIRSF010340">
    <property type="entry name" value="Midasin"/>
    <property type="match status" value="1"/>
</dbReference>
<dbReference type="Pfam" id="PF21108">
    <property type="entry name" value="MDN1_4th"/>
    <property type="match status" value="1"/>
</dbReference>
<feature type="compositionally biased region" description="Basic and acidic residues" evidence="12">
    <location>
        <begin position="4623"/>
        <end position="4654"/>
    </location>
</feature>
<keyword evidence="5" id="KW-0597">Phosphoprotein</keyword>
<dbReference type="GO" id="GO:0016887">
    <property type="term" value="F:ATP hydrolysis activity"/>
    <property type="evidence" value="ECO:0007669"/>
    <property type="project" value="InterPro"/>
</dbReference>
<comment type="subcellular location">
    <subcellularLocation>
        <location evidence="1">Nucleus</location>
        <location evidence="1">Nucleolus</location>
    </subcellularLocation>
    <subcellularLocation>
        <location evidence="2">Nucleus</location>
        <location evidence="2">Nucleoplasm</location>
    </subcellularLocation>
</comment>
<feature type="compositionally biased region" description="Acidic residues" evidence="12">
    <location>
        <begin position="4398"/>
        <end position="4442"/>
    </location>
</feature>
<evidence type="ECO:0000256" key="10">
    <source>
        <dbReference type="PIRNR" id="PIRNR010340"/>
    </source>
</evidence>
<dbReference type="InterPro" id="IPR048617">
    <property type="entry name" value="MDN1_AAA_lid_4"/>
</dbReference>
<dbReference type="PROSITE" id="PS00675">
    <property type="entry name" value="SIGMA54_INTERACT_1"/>
    <property type="match status" value="1"/>
</dbReference>
<dbReference type="Proteomes" id="UP000837801">
    <property type="component" value="Unassembled WGS sequence"/>
</dbReference>
<evidence type="ECO:0000256" key="7">
    <source>
        <dbReference type="ARBA" id="ARBA00022840"/>
    </source>
</evidence>
<dbReference type="GO" id="GO:0005654">
    <property type="term" value="C:nucleoplasm"/>
    <property type="evidence" value="ECO:0007669"/>
    <property type="project" value="UniProtKB-SubCell"/>
</dbReference>
<feature type="compositionally biased region" description="Acidic residues" evidence="12">
    <location>
        <begin position="4328"/>
        <end position="4337"/>
    </location>
</feature>
<dbReference type="SUPFAM" id="SSF53300">
    <property type="entry name" value="vWA-like"/>
    <property type="match status" value="1"/>
</dbReference>
<dbReference type="SMART" id="SM00382">
    <property type="entry name" value="AAA"/>
    <property type="match status" value="6"/>
</dbReference>
<dbReference type="InterPro" id="IPR040848">
    <property type="entry name" value="AAA_lid_7"/>
</dbReference>
<dbReference type="PANTHER" id="PTHR48103:SF2">
    <property type="entry name" value="MIDASIN"/>
    <property type="match status" value="1"/>
</dbReference>
<evidence type="ECO:0000259" key="13">
    <source>
        <dbReference type="PROSITE" id="PS50234"/>
    </source>
</evidence>
<dbReference type="GO" id="GO:0005730">
    <property type="term" value="C:nucleolus"/>
    <property type="evidence" value="ECO:0007669"/>
    <property type="project" value="UniProtKB-SubCell"/>
</dbReference>
<accession>A0A9P0VZN3</accession>
<organism evidence="14 15">
    <name type="scientific">[Candida] railenensis</name>
    <dbReference type="NCBI Taxonomy" id="45579"/>
    <lineage>
        <taxon>Eukaryota</taxon>
        <taxon>Fungi</taxon>
        <taxon>Dikarya</taxon>
        <taxon>Ascomycota</taxon>
        <taxon>Saccharomycotina</taxon>
        <taxon>Pichiomycetes</taxon>
        <taxon>Debaryomycetaceae</taxon>
        <taxon>Kurtzmaniella</taxon>
    </lineage>
</organism>
<dbReference type="GO" id="GO:0005524">
    <property type="term" value="F:ATP binding"/>
    <property type="evidence" value="ECO:0007669"/>
    <property type="project" value="UniProtKB-KW"/>
</dbReference>
<feature type="compositionally biased region" description="Acidic residues" evidence="12">
    <location>
        <begin position="4243"/>
        <end position="4294"/>
    </location>
</feature>
<dbReference type="Pfam" id="PF17865">
    <property type="entry name" value="AAA_lid_5"/>
    <property type="match status" value="1"/>
</dbReference>
<dbReference type="InterPro" id="IPR025662">
    <property type="entry name" value="Sigma_54_int_dom_ATP-bd_1"/>
</dbReference>
<dbReference type="OrthoDB" id="5186at2759"/>
<dbReference type="InterPro" id="IPR002035">
    <property type="entry name" value="VWF_A"/>
</dbReference>
<gene>
    <name evidence="14" type="ORF">CLIB1423_14S02454</name>
</gene>
<evidence type="ECO:0000313" key="14">
    <source>
        <dbReference type="EMBL" id="CAH2354117.1"/>
    </source>
</evidence>
<keyword evidence="11" id="KW-0175">Coiled coil</keyword>
<dbReference type="CDD" id="cd00009">
    <property type="entry name" value="AAA"/>
    <property type="match status" value="4"/>
</dbReference>
<dbReference type="Gene3D" id="3.40.50.300">
    <property type="entry name" value="P-loop containing nucleotide triphosphate hydrolases"/>
    <property type="match status" value="7"/>
</dbReference>
<dbReference type="InterPro" id="IPR027417">
    <property type="entry name" value="P-loop_NTPase"/>
</dbReference>
<dbReference type="InterPro" id="IPR011704">
    <property type="entry name" value="ATPase_dyneun-rel_AAA"/>
</dbReference>
<dbReference type="PANTHER" id="PTHR48103">
    <property type="entry name" value="MIDASIN-RELATED"/>
    <property type="match status" value="1"/>
</dbReference>
<dbReference type="InterPro" id="IPR036465">
    <property type="entry name" value="vWFA_dom_sf"/>
</dbReference>
<dbReference type="InterPro" id="IPR012099">
    <property type="entry name" value="Midasin"/>
</dbReference>
<proteinExistence type="inferred from homology"/>
<evidence type="ECO:0000256" key="4">
    <source>
        <dbReference type="ARBA" id="ARBA00017143"/>
    </source>
</evidence>
<evidence type="ECO:0000256" key="6">
    <source>
        <dbReference type="ARBA" id="ARBA00022741"/>
    </source>
</evidence>
<evidence type="ECO:0000313" key="15">
    <source>
        <dbReference type="Proteomes" id="UP000837801"/>
    </source>
</evidence>
<dbReference type="SUPFAM" id="SSF52540">
    <property type="entry name" value="P-loop containing nucleoside triphosphate hydrolases"/>
    <property type="match status" value="6"/>
</dbReference>
<feature type="compositionally biased region" description="Basic and acidic residues" evidence="12">
    <location>
        <begin position="4309"/>
        <end position="4327"/>
    </location>
</feature>
<dbReference type="CDD" id="cd01460">
    <property type="entry name" value="vWA_midasin"/>
    <property type="match status" value="1"/>
</dbReference>